<dbReference type="GO" id="GO:0003677">
    <property type="term" value="F:DNA binding"/>
    <property type="evidence" value="ECO:0007669"/>
    <property type="project" value="InterPro"/>
</dbReference>
<dbReference type="InterPro" id="IPR005471">
    <property type="entry name" value="Tscrpt_reg_IclR_N"/>
</dbReference>
<dbReference type="GO" id="GO:0006355">
    <property type="term" value="P:regulation of DNA-templated transcription"/>
    <property type="evidence" value="ECO:0007669"/>
    <property type="project" value="InterPro"/>
</dbReference>
<accession>A0A369B1U2</accession>
<protein>
    <submittedName>
        <fullName evidence="3">IclR-like helix-turn-helix domain-containing protein</fullName>
    </submittedName>
</protein>
<evidence type="ECO:0000259" key="1">
    <source>
        <dbReference type="Pfam" id="PF09339"/>
    </source>
</evidence>
<reference evidence="3 4" key="1">
    <citation type="submission" date="2018-07" db="EMBL/GenBank/DDBJ databases">
        <title>Genomic Encyclopedia of Type Strains, Phase III (KMG-III): the genomes of soil and plant-associated and newly described type strains.</title>
        <authorList>
            <person name="Whitman W."/>
        </authorList>
    </citation>
    <scope>NUCLEOTIDE SEQUENCE [LARGE SCALE GENOMIC DNA]</scope>
    <source>
        <strain evidence="3 4">CECT 8333</strain>
    </source>
</reference>
<evidence type="ECO:0000313" key="3">
    <source>
        <dbReference type="EMBL" id="RCX15632.1"/>
    </source>
</evidence>
<dbReference type="InterPro" id="IPR036390">
    <property type="entry name" value="WH_DNA-bd_sf"/>
</dbReference>
<dbReference type="Pfam" id="PF09339">
    <property type="entry name" value="HTH_IclR"/>
    <property type="match status" value="1"/>
</dbReference>
<keyword evidence="4" id="KW-1185">Reference proteome</keyword>
<dbReference type="InterPro" id="IPR036388">
    <property type="entry name" value="WH-like_DNA-bd_sf"/>
</dbReference>
<organism evidence="3 4">
    <name type="scientific">Fontibacillus phaseoli</name>
    <dbReference type="NCBI Taxonomy" id="1416533"/>
    <lineage>
        <taxon>Bacteria</taxon>
        <taxon>Bacillati</taxon>
        <taxon>Bacillota</taxon>
        <taxon>Bacilli</taxon>
        <taxon>Bacillales</taxon>
        <taxon>Paenibacillaceae</taxon>
        <taxon>Fontibacillus</taxon>
    </lineage>
</organism>
<dbReference type="SUPFAM" id="SSF56747">
    <property type="entry name" value="Prim-pol domain"/>
    <property type="match status" value="1"/>
</dbReference>
<dbReference type="RefSeq" id="WP_114498652.1">
    <property type="nucleotide sequence ID" value="NZ_QPJW01000014.1"/>
</dbReference>
<evidence type="ECO:0000259" key="2">
    <source>
        <dbReference type="Pfam" id="PF22548"/>
    </source>
</evidence>
<proteinExistence type="predicted"/>
<evidence type="ECO:0000313" key="4">
    <source>
        <dbReference type="Proteomes" id="UP000253090"/>
    </source>
</evidence>
<dbReference type="Proteomes" id="UP000253090">
    <property type="component" value="Unassembled WGS sequence"/>
</dbReference>
<gene>
    <name evidence="3" type="ORF">DFP94_11480</name>
</gene>
<dbReference type="InterPro" id="IPR054347">
    <property type="entry name" value="TOTE_primase"/>
</dbReference>
<dbReference type="OrthoDB" id="2453150at2"/>
<feature type="domain" description="TOTE conflict system primase" evidence="2">
    <location>
        <begin position="48"/>
        <end position="206"/>
    </location>
</feature>
<feature type="domain" description="HTH iclR-type" evidence="1">
    <location>
        <begin position="378"/>
        <end position="415"/>
    </location>
</feature>
<dbReference type="Pfam" id="PF22548">
    <property type="entry name" value="AEP-TOTE"/>
    <property type="match status" value="1"/>
</dbReference>
<dbReference type="AlphaFoldDB" id="A0A369B1U2"/>
<name>A0A369B1U2_9BACL</name>
<comment type="caution">
    <text evidence="3">The sequence shown here is derived from an EMBL/GenBank/DDBJ whole genome shotgun (WGS) entry which is preliminary data.</text>
</comment>
<dbReference type="Gene3D" id="1.10.10.10">
    <property type="entry name" value="Winged helix-like DNA-binding domain superfamily/Winged helix DNA-binding domain"/>
    <property type="match status" value="1"/>
</dbReference>
<sequence length="478" mass="55664">MEDVLETQIQKNKEGLLNKINELIIGERKRFIEQYGQGESVKYYTAKRTLKNEIVAQHLGGERTIGCHYIGSASKFLCFDIDEPDPEIPLQLLKMLKDAGFDHDELHVEHSGSKGWHIWMFFSGNIPISMLVSFGRYFIEEMGCDGHCIELRPEQTKNSRGIKLPFAIHRKTMIRTMFLEHNLFPTSDSVQYFLDIVPTSNKRFEQLAIALLEEVSDNSEIKDQLVQQSEELVEEPIQSVRTPEFIRGSSLNQLAEKLLKYGIPQRTPGDSFGRHYYQYFIALFFKDQGFSEKKTIVKVIEWALREKRYNRSSSTEEEIYQDVTIDVHHIYAKNKKFYSAIPNELSFSIADIEMVSQFEEPITQYVAWAILVLGRMFHHQGRLFFSVRQLAAMTGYSRSTVHRRLQILIAMNFIRVIERGQYRSEKSSVYHIPALLNVSEVEFKVTTESAEMHGIFEESFEYVQKYIANRKFRISLAQ</sequence>
<dbReference type="SUPFAM" id="SSF46785">
    <property type="entry name" value="Winged helix' DNA-binding domain"/>
    <property type="match status" value="1"/>
</dbReference>
<dbReference type="EMBL" id="QPJW01000014">
    <property type="protein sequence ID" value="RCX15632.1"/>
    <property type="molecule type" value="Genomic_DNA"/>
</dbReference>